<gene>
    <name evidence="2" type="ORF">IAD41_07445</name>
</gene>
<feature type="domain" description="HTH cro/C1-type" evidence="1">
    <location>
        <begin position="31"/>
        <end position="71"/>
    </location>
</feature>
<dbReference type="GO" id="GO:0003677">
    <property type="term" value="F:DNA binding"/>
    <property type="evidence" value="ECO:0007669"/>
    <property type="project" value="InterPro"/>
</dbReference>
<comment type="caution">
    <text evidence="2">The sequence shown here is derived from an EMBL/GenBank/DDBJ whole genome shotgun (WGS) entry which is preliminary data.</text>
</comment>
<protein>
    <recommendedName>
        <fullName evidence="1">HTH cro/C1-type domain-containing protein</fullName>
    </recommendedName>
</protein>
<evidence type="ECO:0000313" key="2">
    <source>
        <dbReference type="EMBL" id="HIS83421.1"/>
    </source>
</evidence>
<reference evidence="2" key="1">
    <citation type="submission" date="2020-10" db="EMBL/GenBank/DDBJ databases">
        <authorList>
            <person name="Gilroy R."/>
        </authorList>
    </citation>
    <scope>NUCLEOTIDE SEQUENCE</scope>
    <source>
        <strain evidence="2">CHK152-2994</strain>
    </source>
</reference>
<dbReference type="InterPro" id="IPR001387">
    <property type="entry name" value="Cro/C1-type_HTH"/>
</dbReference>
<dbReference type="Gene3D" id="1.10.260.40">
    <property type="entry name" value="lambda repressor-like DNA-binding domains"/>
    <property type="match status" value="1"/>
</dbReference>
<reference evidence="2" key="2">
    <citation type="journal article" date="2021" name="PeerJ">
        <title>Extensive microbial diversity within the chicken gut microbiome revealed by metagenomics and culture.</title>
        <authorList>
            <person name="Gilroy R."/>
            <person name="Ravi A."/>
            <person name="Getino M."/>
            <person name="Pursley I."/>
            <person name="Horton D.L."/>
            <person name="Alikhan N.F."/>
            <person name="Baker D."/>
            <person name="Gharbi K."/>
            <person name="Hall N."/>
            <person name="Watson M."/>
            <person name="Adriaenssens E.M."/>
            <person name="Foster-Nyarko E."/>
            <person name="Jarju S."/>
            <person name="Secka A."/>
            <person name="Antonio M."/>
            <person name="Oren A."/>
            <person name="Chaudhuri R.R."/>
            <person name="La Ragione R."/>
            <person name="Hildebrand F."/>
            <person name="Pallen M.J."/>
        </authorList>
    </citation>
    <scope>NUCLEOTIDE SEQUENCE</scope>
    <source>
        <strain evidence="2">CHK152-2994</strain>
    </source>
</reference>
<feature type="non-terminal residue" evidence="2">
    <location>
        <position position="1"/>
    </location>
</feature>
<dbReference type="SUPFAM" id="SSF47413">
    <property type="entry name" value="lambda repressor-like DNA-binding domains"/>
    <property type="match status" value="1"/>
</dbReference>
<dbReference type="PROSITE" id="PS50943">
    <property type="entry name" value="HTH_CROC1"/>
    <property type="match status" value="1"/>
</dbReference>
<proteinExistence type="predicted"/>
<evidence type="ECO:0000313" key="3">
    <source>
        <dbReference type="Proteomes" id="UP000824139"/>
    </source>
</evidence>
<dbReference type="InterPro" id="IPR010982">
    <property type="entry name" value="Lambda_DNA-bd_dom_sf"/>
</dbReference>
<organism evidence="2 3">
    <name type="scientific">Candidatus Scatenecus faecavium</name>
    <dbReference type="NCBI Taxonomy" id="2840915"/>
    <lineage>
        <taxon>Bacteria</taxon>
        <taxon>Candidatus Scatenecus</taxon>
    </lineage>
</organism>
<dbReference type="Proteomes" id="UP000824139">
    <property type="component" value="Unassembled WGS sequence"/>
</dbReference>
<accession>A0A9D1K4C7</accession>
<dbReference type="AlphaFoldDB" id="A0A9D1K4C7"/>
<name>A0A9D1K4C7_9BACT</name>
<sequence>QVTKTKKNQEICKLLGSVVQELKGKKKKSILAYESDLPRSVVYYILDGKKDPQLTTFWRLALGLDMRPSELLKILEDRLEGGWDSFFD</sequence>
<evidence type="ECO:0000259" key="1">
    <source>
        <dbReference type="PROSITE" id="PS50943"/>
    </source>
</evidence>
<dbReference type="EMBL" id="DVJO01000163">
    <property type="protein sequence ID" value="HIS83421.1"/>
    <property type="molecule type" value="Genomic_DNA"/>
</dbReference>